<dbReference type="GO" id="GO:0030272">
    <property type="term" value="F:5-formyltetrahydrofolate cyclo-ligase activity"/>
    <property type="evidence" value="ECO:0007669"/>
    <property type="project" value="UniProtKB-EC"/>
</dbReference>
<keyword evidence="3 4" id="KW-0067">ATP-binding</keyword>
<dbReference type="Gene3D" id="3.40.50.10420">
    <property type="entry name" value="NagB/RpiA/CoA transferase-like"/>
    <property type="match status" value="1"/>
</dbReference>
<keyword evidence="4" id="KW-0479">Metal-binding</keyword>
<comment type="similarity">
    <text evidence="1 4">Belongs to the 5-formyltetrahydrofolate cyclo-ligase family.</text>
</comment>
<dbReference type="PIRSF" id="PIRSF006806">
    <property type="entry name" value="FTHF_cligase"/>
    <property type="match status" value="1"/>
</dbReference>
<reference evidence="5 6" key="1">
    <citation type="journal article" date="2020" name="Cell Host Microbe">
        <title>Functional and Genomic Variation between Human-Derived Isolates of Lachnospiraceae Reveals Inter- and Intra-Species Diversity.</title>
        <authorList>
            <person name="Sorbara M.T."/>
            <person name="Littmann E.R."/>
            <person name="Fontana E."/>
            <person name="Moody T.U."/>
            <person name="Kohout C.E."/>
            <person name="Gjonbalaj M."/>
            <person name="Eaton V."/>
            <person name="Seok R."/>
            <person name="Leiner I.M."/>
            <person name="Pamer E.G."/>
        </authorList>
    </citation>
    <scope>NUCLEOTIDE SEQUENCE [LARGE SCALE GENOMIC DNA]</scope>
    <source>
        <strain evidence="5 6">MSK.15.26</strain>
    </source>
</reference>
<proteinExistence type="inferred from homology"/>
<dbReference type="Proteomes" id="UP000822142">
    <property type="component" value="Unassembled WGS sequence"/>
</dbReference>
<protein>
    <recommendedName>
        <fullName evidence="4">5-formyltetrahydrofolate cyclo-ligase</fullName>
        <ecNumber evidence="4">6.3.3.2</ecNumber>
    </recommendedName>
</protein>
<keyword evidence="5" id="KW-0436">Ligase</keyword>
<dbReference type="EMBL" id="JAAITA010000013">
    <property type="protein sequence ID" value="NSJ86532.1"/>
    <property type="molecule type" value="Genomic_DNA"/>
</dbReference>
<name>A0ABX2ICS1_BLAHA</name>
<dbReference type="SUPFAM" id="SSF100950">
    <property type="entry name" value="NagB/RpiA/CoA transferase-like"/>
    <property type="match status" value="1"/>
</dbReference>
<sequence length="183" mass="20956">MVSKKEIRKYIFAQRKEISIEEVEKNSRLICDTVTSLPEFLAAECVYAYADYNKEVSTRGIIEEAWKAGKRVAVPKVTGAHEMKYYYITSFDQLSPGYFQIPEPEEGAEAQEENAFLIVPGVAFDKNRHRAGYGQGFYDRYLSMHPKHKTAAIAFEFQIVEEIPAEATDIFPDKVVTEKRVIE</sequence>
<dbReference type="InterPro" id="IPR002698">
    <property type="entry name" value="FTHF_cligase"/>
</dbReference>
<dbReference type="EC" id="6.3.3.2" evidence="4"/>
<evidence type="ECO:0000256" key="1">
    <source>
        <dbReference type="ARBA" id="ARBA00010638"/>
    </source>
</evidence>
<comment type="cofactor">
    <cofactor evidence="4">
        <name>Mg(2+)</name>
        <dbReference type="ChEBI" id="CHEBI:18420"/>
    </cofactor>
</comment>
<comment type="caution">
    <text evidence="5">The sequence shown here is derived from an EMBL/GenBank/DDBJ whole genome shotgun (WGS) entry which is preliminary data.</text>
</comment>
<evidence type="ECO:0000313" key="5">
    <source>
        <dbReference type="EMBL" id="NSJ86532.1"/>
    </source>
</evidence>
<evidence type="ECO:0000256" key="3">
    <source>
        <dbReference type="ARBA" id="ARBA00022840"/>
    </source>
</evidence>
<evidence type="ECO:0000313" key="6">
    <source>
        <dbReference type="Proteomes" id="UP000822142"/>
    </source>
</evidence>
<dbReference type="Pfam" id="PF01812">
    <property type="entry name" value="5-FTHF_cyc-lig"/>
    <property type="match status" value="1"/>
</dbReference>
<keyword evidence="4" id="KW-0460">Magnesium</keyword>
<dbReference type="InterPro" id="IPR024185">
    <property type="entry name" value="FTHF_cligase-like_sf"/>
</dbReference>
<dbReference type="InterPro" id="IPR037171">
    <property type="entry name" value="NagB/RpiA_transferase-like"/>
</dbReference>
<dbReference type="NCBIfam" id="TIGR02727">
    <property type="entry name" value="MTHFS_bact"/>
    <property type="match status" value="1"/>
</dbReference>
<dbReference type="PANTHER" id="PTHR23407">
    <property type="entry name" value="ATPASE INHIBITOR/5-FORMYLTETRAHYDROFOLATE CYCLO-LIGASE"/>
    <property type="match status" value="1"/>
</dbReference>
<dbReference type="RefSeq" id="WP_173749546.1">
    <property type="nucleotide sequence ID" value="NZ_JAAITA010000013.1"/>
</dbReference>
<evidence type="ECO:0000256" key="2">
    <source>
        <dbReference type="ARBA" id="ARBA00022741"/>
    </source>
</evidence>
<comment type="catalytic activity">
    <reaction evidence="4">
        <text>(6S)-5-formyl-5,6,7,8-tetrahydrofolate + ATP = (6R)-5,10-methenyltetrahydrofolate + ADP + phosphate</text>
        <dbReference type="Rhea" id="RHEA:10488"/>
        <dbReference type="ChEBI" id="CHEBI:30616"/>
        <dbReference type="ChEBI" id="CHEBI:43474"/>
        <dbReference type="ChEBI" id="CHEBI:57455"/>
        <dbReference type="ChEBI" id="CHEBI:57457"/>
        <dbReference type="ChEBI" id="CHEBI:456216"/>
        <dbReference type="EC" id="6.3.3.2"/>
    </reaction>
</comment>
<organism evidence="5 6">
    <name type="scientific">Blautia hansenii</name>
    <name type="common">Ruminococcus hansenii</name>
    <dbReference type="NCBI Taxonomy" id="1322"/>
    <lineage>
        <taxon>Bacteria</taxon>
        <taxon>Bacillati</taxon>
        <taxon>Bacillota</taxon>
        <taxon>Clostridia</taxon>
        <taxon>Lachnospirales</taxon>
        <taxon>Lachnospiraceae</taxon>
        <taxon>Blautia</taxon>
    </lineage>
</organism>
<dbReference type="PANTHER" id="PTHR23407:SF1">
    <property type="entry name" value="5-FORMYLTETRAHYDROFOLATE CYCLO-LIGASE"/>
    <property type="match status" value="1"/>
</dbReference>
<keyword evidence="2 4" id="KW-0547">Nucleotide-binding</keyword>
<keyword evidence="6" id="KW-1185">Reference proteome</keyword>
<accession>A0ABX2ICS1</accession>
<evidence type="ECO:0000256" key="4">
    <source>
        <dbReference type="RuleBase" id="RU361279"/>
    </source>
</evidence>
<gene>
    <name evidence="5" type="ORF">G5A70_10215</name>
</gene>